<reference evidence="1" key="2">
    <citation type="submission" date="2015-06" db="UniProtKB">
        <authorList>
            <consortium name="EnsemblPlants"/>
        </authorList>
    </citation>
    <scope>IDENTIFICATION</scope>
    <source>
        <strain evidence="1">DM1-3 516 R44</strain>
    </source>
</reference>
<dbReference type="EnsemblPlants" id="PGSC0003DMT400012067">
    <property type="protein sequence ID" value="PGSC0003DMT400012067"/>
    <property type="gene ID" value="PGSC0003DMG400004732"/>
</dbReference>
<dbReference type="AlphaFoldDB" id="M1A0N0"/>
<dbReference type="Proteomes" id="UP000011115">
    <property type="component" value="Unassembled WGS sequence"/>
</dbReference>
<dbReference type="HOGENOM" id="CLU_2502307_0_0_1"/>
<dbReference type="InParanoid" id="M1A0N0"/>
<organism evidence="1 2">
    <name type="scientific">Solanum tuberosum</name>
    <name type="common">Potato</name>
    <dbReference type="NCBI Taxonomy" id="4113"/>
    <lineage>
        <taxon>Eukaryota</taxon>
        <taxon>Viridiplantae</taxon>
        <taxon>Streptophyta</taxon>
        <taxon>Embryophyta</taxon>
        <taxon>Tracheophyta</taxon>
        <taxon>Spermatophyta</taxon>
        <taxon>Magnoliopsida</taxon>
        <taxon>eudicotyledons</taxon>
        <taxon>Gunneridae</taxon>
        <taxon>Pentapetalae</taxon>
        <taxon>asterids</taxon>
        <taxon>lamiids</taxon>
        <taxon>Solanales</taxon>
        <taxon>Solanaceae</taxon>
        <taxon>Solanoideae</taxon>
        <taxon>Solaneae</taxon>
        <taxon>Solanum</taxon>
    </lineage>
</organism>
<evidence type="ECO:0000313" key="2">
    <source>
        <dbReference type="Proteomes" id="UP000011115"/>
    </source>
</evidence>
<evidence type="ECO:0000313" key="1">
    <source>
        <dbReference type="EnsemblPlants" id="PGSC0003DMT400012067"/>
    </source>
</evidence>
<dbReference type="PaxDb" id="4113-PGSC0003DMT400012067"/>
<name>M1A0N0_SOLTU</name>
<proteinExistence type="predicted"/>
<keyword evidence="2" id="KW-1185">Reference proteome</keyword>
<protein>
    <submittedName>
        <fullName evidence="1">Reverse transcriptase</fullName>
    </submittedName>
</protein>
<accession>M1A0N0</accession>
<reference evidence="2" key="1">
    <citation type="journal article" date="2011" name="Nature">
        <title>Genome sequence and analysis of the tuber crop potato.</title>
        <authorList>
            <consortium name="The Potato Genome Sequencing Consortium"/>
        </authorList>
    </citation>
    <scope>NUCLEOTIDE SEQUENCE [LARGE SCALE GENOMIC DNA]</scope>
    <source>
        <strain evidence="2">cv. DM1-3 516 R44</strain>
    </source>
</reference>
<sequence>MSTNHLSLIHFRPTSTSPNTHHSYLLTGALRVSSTHAQTISALPPHLVHHGGHTHLVPNIFVPNPISPSMPTHTSREQAVDVIRIL</sequence>
<dbReference type="Gramene" id="PGSC0003DMT400012067">
    <property type="protein sequence ID" value="PGSC0003DMT400012067"/>
    <property type="gene ID" value="PGSC0003DMG400004732"/>
</dbReference>